<feature type="region of interest" description="Disordered" evidence="5">
    <location>
        <begin position="1545"/>
        <end position="1658"/>
    </location>
</feature>
<feature type="region of interest" description="Disordered" evidence="5">
    <location>
        <begin position="215"/>
        <end position="330"/>
    </location>
</feature>
<feature type="region of interest" description="Disordered" evidence="5">
    <location>
        <begin position="1834"/>
        <end position="2006"/>
    </location>
</feature>
<feature type="compositionally biased region" description="Polar residues" evidence="5">
    <location>
        <begin position="483"/>
        <end position="492"/>
    </location>
</feature>
<dbReference type="Ensembl" id="ENSECRT00000027966.1">
    <property type="protein sequence ID" value="ENSECRP00000027392.1"/>
    <property type="gene ID" value="ENSECRG00000018544.1"/>
</dbReference>
<feature type="region of interest" description="Disordered" evidence="5">
    <location>
        <begin position="105"/>
        <end position="182"/>
    </location>
</feature>
<feature type="compositionally biased region" description="Basic and acidic residues" evidence="5">
    <location>
        <begin position="1625"/>
        <end position="1647"/>
    </location>
</feature>
<feature type="compositionally biased region" description="Low complexity" evidence="5">
    <location>
        <begin position="518"/>
        <end position="536"/>
    </location>
</feature>
<dbReference type="Gene3D" id="1.10.472.30">
    <property type="entry name" value="Transcription elongation factor S-II, central domain"/>
    <property type="match status" value="1"/>
</dbReference>
<feature type="region of interest" description="Disordered" evidence="5">
    <location>
        <begin position="1312"/>
        <end position="1385"/>
    </location>
</feature>
<dbReference type="InterPro" id="IPR003618">
    <property type="entry name" value="TFIIS_cen_dom"/>
</dbReference>
<evidence type="ECO:0000313" key="9">
    <source>
        <dbReference type="Proteomes" id="UP000694620"/>
    </source>
</evidence>
<dbReference type="Proteomes" id="UP000694620">
    <property type="component" value="Chromosome 15"/>
</dbReference>
<name>A0A8C4T971_ERPCA</name>
<dbReference type="InterPro" id="IPR013083">
    <property type="entry name" value="Znf_RING/FYVE/PHD"/>
</dbReference>
<feature type="compositionally biased region" description="Basic and acidic residues" evidence="5">
    <location>
        <begin position="588"/>
        <end position="610"/>
    </location>
</feature>
<reference evidence="8" key="2">
    <citation type="submission" date="2025-08" db="UniProtKB">
        <authorList>
            <consortium name="Ensembl"/>
        </authorList>
    </citation>
    <scope>IDENTIFICATION</scope>
</reference>
<feature type="compositionally biased region" description="Polar residues" evidence="5">
    <location>
        <begin position="571"/>
        <end position="587"/>
    </location>
</feature>
<feature type="compositionally biased region" description="Basic and acidic residues" evidence="5">
    <location>
        <begin position="1851"/>
        <end position="1970"/>
    </location>
</feature>
<evidence type="ECO:0000256" key="4">
    <source>
        <dbReference type="PROSITE-ProRule" id="PRU00146"/>
    </source>
</evidence>
<dbReference type="GeneTree" id="ENSGT00940000155080"/>
<dbReference type="GO" id="GO:0006351">
    <property type="term" value="P:DNA-templated transcription"/>
    <property type="evidence" value="ECO:0007669"/>
    <property type="project" value="InterPro"/>
</dbReference>
<feature type="compositionally biased region" description="Polar residues" evidence="5">
    <location>
        <begin position="720"/>
        <end position="731"/>
    </location>
</feature>
<feature type="compositionally biased region" description="Acidic residues" evidence="5">
    <location>
        <begin position="1373"/>
        <end position="1382"/>
    </location>
</feature>
<gene>
    <name evidence="8" type="primary">PHF3</name>
</gene>
<dbReference type="InterPro" id="IPR019787">
    <property type="entry name" value="Znf_PHD-finger"/>
</dbReference>
<dbReference type="GO" id="GO:0005634">
    <property type="term" value="C:nucleus"/>
    <property type="evidence" value="ECO:0007669"/>
    <property type="project" value="TreeGrafter"/>
</dbReference>
<feature type="compositionally biased region" description="Polar residues" evidence="5">
    <location>
        <begin position="1484"/>
        <end position="1498"/>
    </location>
</feature>
<feature type="compositionally biased region" description="Polar residues" evidence="5">
    <location>
        <begin position="1312"/>
        <end position="1329"/>
    </location>
</feature>
<accession>A0A8C4T971</accession>
<feature type="compositionally biased region" description="Low complexity" evidence="5">
    <location>
        <begin position="156"/>
        <end position="167"/>
    </location>
</feature>
<feature type="region of interest" description="Disordered" evidence="5">
    <location>
        <begin position="1467"/>
        <end position="1525"/>
    </location>
</feature>
<feature type="compositionally biased region" description="Basic and acidic residues" evidence="5">
    <location>
        <begin position="832"/>
        <end position="849"/>
    </location>
</feature>
<dbReference type="Pfam" id="PF00628">
    <property type="entry name" value="PHD"/>
    <property type="match status" value="1"/>
</dbReference>
<dbReference type="InterPro" id="IPR019786">
    <property type="entry name" value="Zinc_finger_PHD-type_CS"/>
</dbReference>
<feature type="compositionally biased region" description="Basic and acidic residues" evidence="5">
    <location>
        <begin position="352"/>
        <end position="362"/>
    </location>
</feature>
<dbReference type="InterPro" id="IPR011011">
    <property type="entry name" value="Znf_FYVE_PHD"/>
</dbReference>
<feature type="region of interest" description="Disordered" evidence="5">
    <location>
        <begin position="350"/>
        <end position="641"/>
    </location>
</feature>
<feature type="compositionally biased region" description="Polar residues" evidence="5">
    <location>
        <begin position="459"/>
        <end position="468"/>
    </location>
</feature>
<feature type="compositionally biased region" description="Basic and acidic residues" evidence="5">
    <location>
        <begin position="1499"/>
        <end position="1508"/>
    </location>
</feature>
<evidence type="ECO:0000259" key="7">
    <source>
        <dbReference type="PROSITE" id="PS51321"/>
    </source>
</evidence>
<dbReference type="SMART" id="SM00249">
    <property type="entry name" value="PHD"/>
    <property type="match status" value="1"/>
</dbReference>
<feature type="compositionally biased region" description="Basic residues" evidence="5">
    <location>
        <begin position="417"/>
        <end position="436"/>
    </location>
</feature>
<protein>
    <submittedName>
        <fullName evidence="8">PHD finger protein 3</fullName>
    </submittedName>
</protein>
<feature type="compositionally biased region" description="Basic and acidic residues" evidence="5">
    <location>
        <begin position="1467"/>
        <end position="1483"/>
    </location>
</feature>
<feature type="compositionally biased region" description="Polar residues" evidence="5">
    <location>
        <begin position="144"/>
        <end position="155"/>
    </location>
</feature>
<evidence type="ECO:0000313" key="8">
    <source>
        <dbReference type="Ensembl" id="ENSECRP00000027392.1"/>
    </source>
</evidence>
<feature type="compositionally biased region" description="Basic and acidic residues" evidence="5">
    <location>
        <begin position="400"/>
        <end position="413"/>
    </location>
</feature>
<dbReference type="Pfam" id="PF07500">
    <property type="entry name" value="TFIIS_M"/>
    <property type="match status" value="1"/>
</dbReference>
<dbReference type="GO" id="GO:0008270">
    <property type="term" value="F:zinc ion binding"/>
    <property type="evidence" value="ECO:0007669"/>
    <property type="project" value="UniProtKB-KW"/>
</dbReference>
<feature type="domain" description="TFIIS central" evidence="7">
    <location>
        <begin position="874"/>
        <end position="993"/>
    </location>
</feature>
<dbReference type="PROSITE" id="PS51321">
    <property type="entry name" value="TFIIS_CENTRAL"/>
    <property type="match status" value="1"/>
</dbReference>
<dbReference type="CDD" id="cd15638">
    <property type="entry name" value="PHD_PHF3"/>
    <property type="match status" value="1"/>
</dbReference>
<keyword evidence="1" id="KW-0479">Metal-binding</keyword>
<feature type="compositionally biased region" description="Basic and acidic residues" evidence="5">
    <location>
        <begin position="271"/>
        <end position="283"/>
    </location>
</feature>
<dbReference type="PANTHER" id="PTHR11477:SF10">
    <property type="entry name" value="PHD FINGER PROTEIN 3"/>
    <property type="match status" value="1"/>
</dbReference>
<feature type="compositionally biased region" description="Basic and acidic residues" evidence="5">
    <location>
        <begin position="1977"/>
        <end position="2006"/>
    </location>
</feature>
<keyword evidence="2 4" id="KW-0863">Zinc-finger</keyword>
<reference evidence="8" key="3">
    <citation type="submission" date="2025-09" db="UniProtKB">
        <authorList>
            <consortium name="Ensembl"/>
        </authorList>
    </citation>
    <scope>IDENTIFICATION</scope>
</reference>
<dbReference type="InterPro" id="IPR012921">
    <property type="entry name" value="SPOC_C"/>
</dbReference>
<feature type="compositionally biased region" description="Polar residues" evidence="5">
    <location>
        <begin position="1839"/>
        <end position="1850"/>
    </location>
</feature>
<dbReference type="SMART" id="SM00510">
    <property type="entry name" value="TFS2M"/>
    <property type="match status" value="1"/>
</dbReference>
<feature type="compositionally biased region" description="Polar residues" evidence="5">
    <location>
        <begin position="1614"/>
        <end position="1624"/>
    </location>
</feature>
<evidence type="ECO:0000256" key="5">
    <source>
        <dbReference type="SAM" id="MobiDB-lite"/>
    </source>
</evidence>
<feature type="compositionally biased region" description="Basic and acidic residues" evidence="5">
    <location>
        <begin position="1554"/>
        <end position="1580"/>
    </location>
</feature>
<feature type="compositionally biased region" description="Polar residues" evidence="5">
    <location>
        <begin position="363"/>
        <end position="379"/>
    </location>
</feature>
<dbReference type="SUPFAM" id="SSF57903">
    <property type="entry name" value="FYVE/PHD zinc finger"/>
    <property type="match status" value="1"/>
</dbReference>
<dbReference type="Gene3D" id="3.30.40.10">
    <property type="entry name" value="Zinc/RING finger domain, C3HC4 (zinc finger)"/>
    <property type="match status" value="1"/>
</dbReference>
<dbReference type="Pfam" id="PF07744">
    <property type="entry name" value="SPOC"/>
    <property type="match status" value="1"/>
</dbReference>
<feature type="compositionally biased region" description="Basic and acidic residues" evidence="5">
    <location>
        <begin position="215"/>
        <end position="241"/>
    </location>
</feature>
<evidence type="ECO:0000256" key="2">
    <source>
        <dbReference type="ARBA" id="ARBA00022771"/>
    </source>
</evidence>
<evidence type="ECO:0000256" key="1">
    <source>
        <dbReference type="ARBA" id="ARBA00022723"/>
    </source>
</evidence>
<feature type="domain" description="PHD-type" evidence="6">
    <location>
        <begin position="657"/>
        <end position="712"/>
    </location>
</feature>
<dbReference type="CDD" id="cd21548">
    <property type="entry name" value="SPOC_PHF3"/>
    <property type="match status" value="1"/>
</dbReference>
<keyword evidence="9" id="KW-1185">Reference proteome</keyword>
<proteinExistence type="predicted"/>
<organism evidence="8 9">
    <name type="scientific">Erpetoichthys calabaricus</name>
    <name type="common">Rope fish</name>
    <name type="synonym">Calamoichthys calabaricus</name>
    <dbReference type="NCBI Taxonomy" id="27687"/>
    <lineage>
        <taxon>Eukaryota</taxon>
        <taxon>Metazoa</taxon>
        <taxon>Chordata</taxon>
        <taxon>Craniata</taxon>
        <taxon>Vertebrata</taxon>
        <taxon>Euteleostomi</taxon>
        <taxon>Actinopterygii</taxon>
        <taxon>Polypteriformes</taxon>
        <taxon>Polypteridae</taxon>
        <taxon>Erpetoichthys</taxon>
    </lineage>
</organism>
<sequence>MDIVDTFNHLIPSDQLDDTLLQGPNLESEVSDEFGAGHSLLEDSLKNMLSDKDPMLGSASTQFHLLDNDETNFQAASSAVVEIEDIIQEGHLKETGHDAIEEDLIIPSKNMKTRTLNTSPQSTRKSPRLQSQEPVRSMRESTLARRSTALTSQTVKKSPTKSPTAKKGVQKKQTSTQELDSGLLDMEIEKKEAEECEQKVTDVIDSLTINTEKCDVMPQKESEPEDFTNIKKTDEVSENSEKSQSAPLILQGTVQNEDHSTYEDNQNVLRGEGEKLTKNDSSTHLETFQTQKEKDTSKDSSVTKTDFEESLVSSEHGPSENPNKAQQDNKDIENTCSTECEMTESVCITEHSATKSQKEHNQVETCSTENYEPSGSQKCCDSEQEGEAALCERTNSTSSKKNEGDHNKHDQVQSKKQLFKSKPLKSSLKSHGKTLPKTHSETTEEKKSLPQVLPRADIHNSQGTTQKQILMAVKRKTSDQKTHIQQGPSKLQKTLPGQDVKTKLATPDNKVQIRQIQKSSLSKRISLSDSSKSSTKQPCEPDFVREDHSLESQPTVSKPAHSQVRPLSLGSHKQQSAHVSHGKLSSVQKDDTADNDDREKHKLKKMEKGFQRQRRSSKSISLDEPPLFIPDNAPVVKKESVDDADSSEIELVWHANKHNCGLCKKPHGNRFMVGCGRCDDWFHGDCVGLGLAQAQQMEQEDEEFICLKCCAEEDNRGKSSEQSPSVKQQHGSLEGHLKPEQHHESKFIVKHEKYGQSVSVSPGSYSINAGIHEKSEHLDDSRQHKVKIFRKDSTERRNSADNKELENKKVNLLSDSKTGHTQLKMRQASGDRSGHGDKVVKQESNEKHDIKKKKLEKSSISSPSTAKKPSVEEIRQNVRESLKDILVKRLTESELKISTERAAKVALKTERELFAFFRDTDSKYKSKYRSLMFNLRDAKNNVLFKRVLKGEITPDHLIRMSPEELASKELAAWRQRENRHTIEMIEKEQREVERRPITKITHKGEIEIENQEQVKEPETMEVEQEPAPKQVEEPEIVPDVIHPCAEKDTTSQHKKHLFDLNCKICTGRMAPPADDTPSKVVKVATTVVRRQSGFEGEKEDSVPSQLDILPFSIIDENKAVSPSVSSFASDIRLEPGPVLEDEATFLSRLECIWKGFINMPSVAKFVIKAYPVSGTFDHLTEDLPDSIQVGGRISPQMVWDYVEKIRASGTKEVCLIRFCPVTEEDQISYTLLFAYFSSRKRYGVVANNMKQVKDMYLIPLGSSEKIPYQLVPFDGPGLEVQRQNLLLGLIIRQRVKRDVTAAVSTNISEPTSNRLLSQKRSRVDGSSDNGFKDNAGAADEDNEENDDDDNSNDFFNSLSTVLPKHHGKTSQSSEDEVEDEEESTKVAEVTLQEAAKPLRFLPGVLVGLDSQSSILDFASKPIPMDDILQSLLGTTEKEEEEENISVPTVIPALESTVANKIPFLNDPKPDRFIVKRKEAKGNKSESSPPDETSCPVKTNTEDTREHENPQSAVISLPVSLKDKPPDVSTEAFLASLSVGKSELDESLAGNVQGEHLKEPLKENSDNKDPSSLETAPKEAHTSVTYGAPSEDNACSATKFSGLLSTARDPRQAAGRTQQSGPSTPHSDDQGGVKDSENDNVLKTKSELSDANVVTVPDERKEPCSVPLVINSNLQPSYLQPKSVSQEKSTDYAPEKEVTACNIDTISSFRSEVGFNVNLPHKLQGPPPGVFTHASTSQHKFPPLHMSDAEYNLQSAPPSGFLNPSNNVLPGFQPHPPPIPPLFGFPRGPPPIFHPPEPQMQNSHVPWPPLVFSKPNFPPHHTGFVPSGPQVSYDHPRFTCPTSLHPLTQNKGPERRYSDPSDRQVHQSDNSFRRDRSEHQSRQRFFSESHHERRGRQNERDQERDRGKYWDHHPEKDRRRERSRSKEDKERGNRQDDRYRGKDRDKHQSYNSEHSRYSDRQKDRHHEEEHEHRHHKERDKSWEREKSKKYSDYEKGKRKFKKDEKNS</sequence>
<dbReference type="PANTHER" id="PTHR11477">
    <property type="entry name" value="TRANSCRIPTION FACTOR S-II ZINC FINGER DOMAIN-CONTAINING PROTEIN"/>
    <property type="match status" value="1"/>
</dbReference>
<feature type="compositionally biased region" description="Polar residues" evidence="5">
    <location>
        <begin position="113"/>
        <end position="134"/>
    </location>
</feature>
<feature type="compositionally biased region" description="Basic and acidic residues" evidence="5">
    <location>
        <begin position="438"/>
        <end position="448"/>
    </location>
</feature>
<dbReference type="InterPro" id="IPR036575">
    <property type="entry name" value="TFIIS_cen_dom_sf"/>
</dbReference>
<feature type="region of interest" description="Disordered" evidence="5">
    <location>
        <begin position="715"/>
        <end position="741"/>
    </location>
</feature>
<feature type="compositionally biased region" description="Acidic residues" evidence="5">
    <location>
        <begin position="1338"/>
        <end position="1351"/>
    </location>
</feature>
<feature type="compositionally biased region" description="Basic and acidic residues" evidence="5">
    <location>
        <begin position="789"/>
        <end position="809"/>
    </location>
</feature>
<dbReference type="PROSITE" id="PS01359">
    <property type="entry name" value="ZF_PHD_1"/>
    <property type="match status" value="1"/>
</dbReference>
<feature type="region of interest" description="Disordered" evidence="5">
    <location>
        <begin position="789"/>
        <end position="872"/>
    </location>
</feature>
<dbReference type="SUPFAM" id="SSF46942">
    <property type="entry name" value="Elongation factor TFIIS domain 2"/>
    <property type="match status" value="1"/>
</dbReference>
<evidence type="ECO:0000259" key="6">
    <source>
        <dbReference type="PROSITE" id="PS50016"/>
    </source>
</evidence>
<dbReference type="PROSITE" id="PS50016">
    <property type="entry name" value="ZF_PHD_2"/>
    <property type="match status" value="1"/>
</dbReference>
<evidence type="ECO:0000256" key="3">
    <source>
        <dbReference type="ARBA" id="ARBA00022833"/>
    </source>
</evidence>
<dbReference type="InterPro" id="IPR001965">
    <property type="entry name" value="Znf_PHD"/>
</dbReference>
<reference evidence="8" key="1">
    <citation type="submission" date="2021-06" db="EMBL/GenBank/DDBJ databases">
        <authorList>
            <consortium name="Wellcome Sanger Institute Data Sharing"/>
        </authorList>
    </citation>
    <scope>NUCLEOTIDE SEQUENCE [LARGE SCALE GENOMIC DNA]</scope>
</reference>
<keyword evidence="3" id="KW-0862">Zinc</keyword>